<feature type="transmembrane region" description="Helical" evidence="1">
    <location>
        <begin position="23"/>
        <end position="52"/>
    </location>
</feature>
<dbReference type="InterPro" id="IPR002823">
    <property type="entry name" value="DUF112_TM"/>
</dbReference>
<keyword evidence="1" id="KW-0472">Membrane</keyword>
<evidence type="ECO:0000256" key="1">
    <source>
        <dbReference type="SAM" id="Phobius"/>
    </source>
</evidence>
<keyword evidence="4" id="KW-1185">Reference proteome</keyword>
<feature type="transmembrane region" description="Helical" evidence="1">
    <location>
        <begin position="416"/>
        <end position="433"/>
    </location>
</feature>
<dbReference type="AlphaFoldDB" id="A0A543DVE9"/>
<keyword evidence="1" id="KW-1133">Transmembrane helix</keyword>
<protein>
    <submittedName>
        <fullName evidence="3">Putative tricarboxylic transport membrane protein</fullName>
    </submittedName>
</protein>
<feature type="transmembrane region" description="Helical" evidence="1">
    <location>
        <begin position="64"/>
        <end position="85"/>
    </location>
</feature>
<evidence type="ECO:0000313" key="3">
    <source>
        <dbReference type="EMBL" id="TQM13300.1"/>
    </source>
</evidence>
<dbReference type="PANTHER" id="PTHR35342">
    <property type="entry name" value="TRICARBOXYLIC TRANSPORT PROTEIN"/>
    <property type="match status" value="1"/>
</dbReference>
<organism evidence="3 4">
    <name type="scientific">Pseudonocardia kunmingensis</name>
    <dbReference type="NCBI Taxonomy" id="630975"/>
    <lineage>
        <taxon>Bacteria</taxon>
        <taxon>Bacillati</taxon>
        <taxon>Actinomycetota</taxon>
        <taxon>Actinomycetes</taxon>
        <taxon>Pseudonocardiales</taxon>
        <taxon>Pseudonocardiaceae</taxon>
        <taxon>Pseudonocardia</taxon>
    </lineage>
</organism>
<feature type="domain" description="DUF112" evidence="2">
    <location>
        <begin position="23"/>
        <end position="442"/>
    </location>
</feature>
<feature type="transmembrane region" description="Helical" evidence="1">
    <location>
        <begin position="172"/>
        <end position="191"/>
    </location>
</feature>
<feature type="transmembrane region" description="Helical" evidence="1">
    <location>
        <begin position="121"/>
        <end position="143"/>
    </location>
</feature>
<dbReference type="RefSeq" id="WP_142046961.1">
    <property type="nucleotide sequence ID" value="NZ_VFPA01000001.1"/>
</dbReference>
<name>A0A543DVE9_9PSEU</name>
<comment type="caution">
    <text evidence="3">The sequence shown here is derived from an EMBL/GenBank/DDBJ whole genome shotgun (WGS) entry which is preliminary data.</text>
</comment>
<evidence type="ECO:0000259" key="2">
    <source>
        <dbReference type="Pfam" id="PF01970"/>
    </source>
</evidence>
<keyword evidence="1" id="KW-0812">Transmembrane</keyword>
<feature type="transmembrane region" description="Helical" evidence="1">
    <location>
        <begin position="256"/>
        <end position="281"/>
    </location>
</feature>
<feature type="transmembrane region" description="Helical" evidence="1">
    <location>
        <begin position="358"/>
        <end position="381"/>
    </location>
</feature>
<proteinExistence type="predicted"/>
<reference evidence="3 4" key="1">
    <citation type="submission" date="2019-06" db="EMBL/GenBank/DDBJ databases">
        <title>Sequencing the genomes of 1000 actinobacteria strains.</title>
        <authorList>
            <person name="Klenk H.-P."/>
        </authorList>
    </citation>
    <scope>NUCLEOTIDE SEQUENCE [LARGE SCALE GENOMIC DNA]</scope>
    <source>
        <strain evidence="3 4">DSM 45301</strain>
    </source>
</reference>
<dbReference type="EMBL" id="VFPA01000001">
    <property type="protein sequence ID" value="TQM13300.1"/>
    <property type="molecule type" value="Genomic_DNA"/>
</dbReference>
<accession>A0A543DVE9</accession>
<dbReference type="Proteomes" id="UP000315677">
    <property type="component" value="Unassembled WGS sequence"/>
</dbReference>
<feature type="transmembrane region" description="Helical" evidence="1">
    <location>
        <begin position="332"/>
        <end position="352"/>
    </location>
</feature>
<feature type="transmembrane region" description="Helical" evidence="1">
    <location>
        <begin position="470"/>
        <end position="491"/>
    </location>
</feature>
<dbReference type="PANTHER" id="PTHR35342:SF5">
    <property type="entry name" value="TRICARBOXYLIC TRANSPORT PROTEIN"/>
    <property type="match status" value="1"/>
</dbReference>
<gene>
    <name evidence="3" type="ORF">FB558_0032</name>
</gene>
<evidence type="ECO:0000313" key="4">
    <source>
        <dbReference type="Proteomes" id="UP000315677"/>
    </source>
</evidence>
<feature type="transmembrane region" description="Helical" evidence="1">
    <location>
        <begin position="393"/>
        <end position="410"/>
    </location>
</feature>
<dbReference type="Pfam" id="PF01970">
    <property type="entry name" value="TctA"/>
    <property type="match status" value="1"/>
</dbReference>
<dbReference type="OrthoDB" id="9781349at2"/>
<sequence length="510" mass="52297">MLLAAAGSLYTDGLSLVLNPLTILLIAAGTLLGIMFGAMPGLTANMGVALLVPVTYSMSVTQAIALLIGIYLGALYGGGIPSILMNLPGTPADMMTGIDGYPMTKRGEGGKALGVSTTSSFLGGIGGALVLAVMAPVIASVAGSFRSQEYFAIALLGLTVISYIAGKSLIKGLASGLLGLFIGTIGIDLVSGYPRFTFGQADLLSGAEFVAVVIGVFGVAELLEQVGKARHGKAVIPQKLDRVLPSWSLLNRLKWVIVRSSVTGVVVGAVPGAGATIAGVVSYGQQTRLSKHPERMGTGEPEGVAACEASNNACAGGAMTTMLSLGIPGDSVTAILIGALTLHGVTAGPLLFEEDPSLVSAIFLSLVVANVFLLVFGLAAAKRFAQVVNLPRHILIPVVIVLAVVGTYALRATSFNVFMMLAFGVLGLVMVAFRVPKAPLVLGLILGPLMETNLRRSLTLNDGDLGATVQSFASSPLCLAIFAIAVLLLAAPALQRATGRRPAVVYKEEE</sequence>
<feature type="transmembrane region" description="Helical" evidence="1">
    <location>
        <begin position="203"/>
        <end position="223"/>
    </location>
</feature>